<dbReference type="FunFam" id="3.90.15.10:FF:000002">
    <property type="entry name" value="DNA topoisomerase I"/>
    <property type="match status" value="1"/>
</dbReference>
<reference evidence="11" key="1">
    <citation type="submission" date="2014-08" db="EMBL/GenBank/DDBJ databases">
        <authorList>
            <person name="Sharma Rahul"/>
            <person name="Thines Marco"/>
        </authorList>
    </citation>
    <scope>NUCLEOTIDE SEQUENCE</scope>
</reference>
<dbReference type="CDD" id="cd00659">
    <property type="entry name" value="Topo_IB_C"/>
    <property type="match status" value="1"/>
</dbReference>
<dbReference type="InterPro" id="IPR051062">
    <property type="entry name" value="Topoisomerase_IB"/>
</dbReference>
<dbReference type="InterPro" id="IPR013500">
    <property type="entry name" value="TopoI_cat_euk"/>
</dbReference>
<feature type="compositionally biased region" description="Acidic residues" evidence="9">
    <location>
        <begin position="306"/>
        <end position="319"/>
    </location>
</feature>
<dbReference type="SUPFAM" id="SSF56741">
    <property type="entry name" value="Eukaryotic DNA topoisomerase I, N-terminal DNA-binding fragment"/>
    <property type="match status" value="1"/>
</dbReference>
<dbReference type="GO" id="GO:0005730">
    <property type="term" value="C:nucleolus"/>
    <property type="evidence" value="ECO:0007669"/>
    <property type="project" value="TreeGrafter"/>
</dbReference>
<evidence type="ECO:0000256" key="5">
    <source>
        <dbReference type="ARBA" id="ARBA00023235"/>
    </source>
</evidence>
<evidence type="ECO:0000256" key="1">
    <source>
        <dbReference type="ARBA" id="ARBA00000213"/>
    </source>
</evidence>
<feature type="compositionally biased region" description="Basic residues" evidence="9">
    <location>
        <begin position="54"/>
        <end position="70"/>
    </location>
</feature>
<comment type="catalytic activity">
    <reaction evidence="1 6 7">
        <text>ATP-independent breakage of single-stranded DNA, followed by passage and rejoining.</text>
        <dbReference type="EC" id="5.6.2.1"/>
    </reaction>
</comment>
<dbReference type="InterPro" id="IPR013034">
    <property type="entry name" value="DNA_topo_DNA_db_N_dom1"/>
</dbReference>
<dbReference type="SUPFAM" id="SSF56349">
    <property type="entry name" value="DNA breaking-rejoining enzymes"/>
    <property type="match status" value="1"/>
</dbReference>
<dbReference type="Pfam" id="PF14370">
    <property type="entry name" value="Topo_C_assoc"/>
    <property type="match status" value="1"/>
</dbReference>
<dbReference type="InterPro" id="IPR013499">
    <property type="entry name" value="TopoI_euk"/>
</dbReference>
<dbReference type="GO" id="GO:0003677">
    <property type="term" value="F:DNA binding"/>
    <property type="evidence" value="ECO:0007669"/>
    <property type="project" value="UniProtKB-UniRule"/>
</dbReference>
<dbReference type="AlphaFoldDB" id="A0A0F7SHA4"/>
<dbReference type="GO" id="GO:0003917">
    <property type="term" value="F:DNA topoisomerase type I (single strand cut, ATP-independent) activity"/>
    <property type="evidence" value="ECO:0007669"/>
    <property type="project" value="UniProtKB-UniRule"/>
</dbReference>
<keyword evidence="4 6" id="KW-0238">DNA-binding</keyword>
<dbReference type="InterPro" id="IPR008336">
    <property type="entry name" value="TopoI_DNA-bd_euk"/>
</dbReference>
<dbReference type="Pfam" id="PF01028">
    <property type="entry name" value="Topoisom_I"/>
    <property type="match status" value="1"/>
</dbReference>
<evidence type="ECO:0000313" key="11">
    <source>
        <dbReference type="EMBL" id="CDZ98276.1"/>
    </source>
</evidence>
<comment type="similarity">
    <text evidence="2 6 7">Belongs to the type IB topoisomerase family.</text>
</comment>
<dbReference type="PROSITE" id="PS52038">
    <property type="entry name" value="TOPO_IB_2"/>
    <property type="match status" value="1"/>
</dbReference>
<dbReference type="InterPro" id="IPR013030">
    <property type="entry name" value="DNA_topo_DNA_db_N_dom2"/>
</dbReference>
<evidence type="ECO:0000256" key="9">
    <source>
        <dbReference type="SAM" id="MobiDB-lite"/>
    </source>
</evidence>
<feature type="coiled-coil region" evidence="8">
    <location>
        <begin position="818"/>
        <end position="896"/>
    </location>
</feature>
<dbReference type="InterPro" id="IPR011010">
    <property type="entry name" value="DNA_brk_join_enz"/>
</dbReference>
<organism evidence="11">
    <name type="scientific">Phaffia rhodozyma</name>
    <name type="common">Yeast</name>
    <name type="synonym">Xanthophyllomyces dendrorhous</name>
    <dbReference type="NCBI Taxonomy" id="264483"/>
    <lineage>
        <taxon>Eukaryota</taxon>
        <taxon>Fungi</taxon>
        <taxon>Dikarya</taxon>
        <taxon>Basidiomycota</taxon>
        <taxon>Agaricomycotina</taxon>
        <taxon>Tremellomycetes</taxon>
        <taxon>Cystofilobasidiales</taxon>
        <taxon>Mrakiaceae</taxon>
        <taxon>Phaffia</taxon>
    </lineage>
</organism>
<dbReference type="Pfam" id="PF02919">
    <property type="entry name" value="Topoisom_I_N"/>
    <property type="match status" value="1"/>
</dbReference>
<dbReference type="PROSITE" id="PS00176">
    <property type="entry name" value="TOPO_IB_1"/>
    <property type="match status" value="1"/>
</dbReference>
<protein>
    <recommendedName>
        <fullName evidence="7">DNA topoisomerase I</fullName>
        <ecNumber evidence="7">5.6.2.1</ecNumber>
    </recommendedName>
    <alternativeName>
        <fullName evidence="7">DNA topoisomerase 1</fullName>
    </alternativeName>
</protein>
<dbReference type="GO" id="GO:0005694">
    <property type="term" value="C:chromosome"/>
    <property type="evidence" value="ECO:0007669"/>
    <property type="project" value="InterPro"/>
</dbReference>
<comment type="function">
    <text evidence="7">Releases the supercoiling and torsional tension of DNA introduced during the DNA replication and transcription by transiently cleaving and rejoining one strand of the DNA duplex. Introduces a single-strand break via transesterification at the specific target site 5'-[CT]CCTTp site in duplex DNA. The scissile phosphodiester is attacked by the catalytic tyrosine of the enzyme, resulting in the formation of a DNA-(3'-phosphotyrosyl)-enzyme intermediate and the expulsion of a 5'-OH DNA strand. The free DNA strand then undergoes passage around the unbroken strand thus removing DNA supercoils. Finally, in the religation step, the DNA 5'-OH attacks the covalent intermediate to expel the active-site tyrosine and restore the DNA phosphodiester backbone.</text>
</comment>
<keyword evidence="5 6" id="KW-0413">Isomerase</keyword>
<evidence type="ECO:0000256" key="3">
    <source>
        <dbReference type="ARBA" id="ARBA00023029"/>
    </source>
</evidence>
<dbReference type="SMART" id="SM00435">
    <property type="entry name" value="TOPEUc"/>
    <property type="match status" value="1"/>
</dbReference>
<dbReference type="GO" id="GO:0007059">
    <property type="term" value="P:chromosome segregation"/>
    <property type="evidence" value="ECO:0007669"/>
    <property type="project" value="TreeGrafter"/>
</dbReference>
<dbReference type="InterPro" id="IPR014727">
    <property type="entry name" value="TopoI_cat_a/b-sub_euk"/>
</dbReference>
<feature type="compositionally biased region" description="Basic and acidic residues" evidence="9">
    <location>
        <begin position="195"/>
        <end position="204"/>
    </location>
</feature>
<dbReference type="GO" id="GO:0006265">
    <property type="term" value="P:DNA topological change"/>
    <property type="evidence" value="ECO:0007669"/>
    <property type="project" value="UniProtKB-UniRule"/>
</dbReference>
<dbReference type="PRINTS" id="PR00416">
    <property type="entry name" value="EUTPISMRASEI"/>
</dbReference>
<evidence type="ECO:0000256" key="6">
    <source>
        <dbReference type="PROSITE-ProRule" id="PRU01382"/>
    </source>
</evidence>
<dbReference type="InterPro" id="IPR036202">
    <property type="entry name" value="TopoI_DNA-bd_euk_N_sf"/>
</dbReference>
<dbReference type="Gene3D" id="1.10.10.41">
    <property type="entry name" value="Yeast DNA topoisomerase - domain 1"/>
    <property type="match status" value="1"/>
</dbReference>
<feature type="compositionally biased region" description="Acidic residues" evidence="9">
    <location>
        <begin position="75"/>
        <end position="85"/>
    </location>
</feature>
<keyword evidence="3 6" id="KW-0799">Topoisomerase</keyword>
<evidence type="ECO:0000259" key="10">
    <source>
        <dbReference type="SMART" id="SM00435"/>
    </source>
</evidence>
<feature type="compositionally biased region" description="Basic and acidic residues" evidence="9">
    <location>
        <begin position="1"/>
        <end position="10"/>
    </location>
</feature>
<dbReference type="PANTHER" id="PTHR10290">
    <property type="entry name" value="DNA TOPOISOMERASE I"/>
    <property type="match status" value="1"/>
</dbReference>
<evidence type="ECO:0000256" key="2">
    <source>
        <dbReference type="ARBA" id="ARBA00006645"/>
    </source>
</evidence>
<accession>A0A0F7SHA4</accession>
<evidence type="ECO:0000256" key="8">
    <source>
        <dbReference type="SAM" id="Coils"/>
    </source>
</evidence>
<feature type="active site" description="O-(3'-phospho-DNA)-tyrosine intermediate" evidence="6">
    <location>
        <position position="915"/>
    </location>
</feature>
<dbReference type="PANTHER" id="PTHR10290:SF3">
    <property type="entry name" value="DNA TOPOISOMERASE 1"/>
    <property type="match status" value="1"/>
</dbReference>
<dbReference type="InterPro" id="IPR001631">
    <property type="entry name" value="TopoI"/>
</dbReference>
<sequence length="956" mass="108506">MEPMDVEKPIHSVPVSKPIIPTTDLKKDVPLSPTVENGKRLKSENGSDDDGKPLSKKHKKSALPPIKKRKTAIESSDDDDGEDSAGEQAAERLAENAHQIYSTAVKVEPIPSQGKEPSSRKTSAGSSDLSDDDVPLARSSKHFSVTPAPEDISINGGDDRESSDEDDKPLAKLPSLKRKKKPTVAVDSADEEEVDVKPLKDKLPALKKKVSKRATKEDEGSETGETDENDATKKKAVAKKVKPRKSKKDTSEEEDYGSEDEKPLKKSKKKTIVKDEPVSKKTATATKKKESTPVAKKGKGRKKEENGDDEVKEEEEEEEVYKWWENQNQDSSVKWTTLQHNGVLFPPPYEPLPSNVKMLYNKKPVDLPPDSEEVATFFAKVIGTQHEEDTMFRNNFFRDFQKILKKFPPRDGTQIESLDKCDFSQMVTFFDAEKERTKSTPYAVKKELRKQKDADEAPYQYCQLDGRKEKIGNFRVEPPGLFRGRGEHPRKGTHKFRLAPEDITLNMSKDAPIPVPNIPGQWKKVINDPSVTWLATWTENVNGQTKYVFLAANSSLKGQSDMAKFEKARKLKDHIARIRTDYTEALRSKVTQDRQRATAMYFIDILALRAGNEKGEDEADTVGCCSLRYEHVLLTPPRTLEFDFLGKDSIRYRNVVEVDEQVFKNIKLFKRPPKGEGDLLFDRLDTTGLNKHLGNYMPGLSAKVFRTYNASHTMEKQLDELTPADGSVADKLLAYNRANRMVAVLCNHQRTKPKGHEESVKRLQEKVLALKYQRLKLRHQAWGLDPKFKKKGVFATAESDLEDDWIKSHEESQKEIEIERARKRFEKTNEVKREANDEEEDVKSLAKTIEGIKEKWEAIKKQTKRGEGEPKKGWDEEKAREALKKMDDRIEAAKTSIIDRDEGAEVALGTSKINYIDPRVTISWAKKHDVPVTKVLSKVLIDKFQWAQGAEPSWRF</sequence>
<dbReference type="Gene3D" id="3.90.15.10">
    <property type="entry name" value="Topoisomerase I, Chain A, domain 3"/>
    <property type="match status" value="1"/>
</dbReference>
<dbReference type="InterPro" id="IPR025834">
    <property type="entry name" value="TopoI_C_dom"/>
</dbReference>
<dbReference type="Gene3D" id="2.170.11.10">
    <property type="entry name" value="DNA Topoisomerase I, domain 2"/>
    <property type="match status" value="1"/>
</dbReference>
<evidence type="ECO:0000256" key="7">
    <source>
        <dbReference type="RuleBase" id="RU365101"/>
    </source>
</evidence>
<keyword evidence="8" id="KW-0175">Coiled coil</keyword>
<dbReference type="FunFam" id="1.10.10.41:FF:000001">
    <property type="entry name" value="DNA topoisomerase I"/>
    <property type="match status" value="1"/>
</dbReference>
<feature type="compositionally biased region" description="Basic residues" evidence="9">
    <location>
        <begin position="234"/>
        <end position="247"/>
    </location>
</feature>
<evidence type="ECO:0000256" key="4">
    <source>
        <dbReference type="ARBA" id="ARBA00023125"/>
    </source>
</evidence>
<feature type="compositionally biased region" description="Acidic residues" evidence="9">
    <location>
        <begin position="219"/>
        <end position="229"/>
    </location>
</feature>
<dbReference type="InterPro" id="IPR014711">
    <property type="entry name" value="TopoI_cat_a-hlx-sub_euk"/>
</dbReference>
<dbReference type="EC" id="5.6.2.1" evidence="7"/>
<dbReference type="InterPro" id="IPR018521">
    <property type="entry name" value="TopoIB_AS"/>
</dbReference>
<dbReference type="Gene3D" id="1.10.132.10">
    <property type="match status" value="1"/>
</dbReference>
<proteinExistence type="inferred from homology"/>
<feature type="compositionally biased region" description="Basic and acidic residues" evidence="9">
    <location>
        <begin position="37"/>
        <end position="53"/>
    </location>
</feature>
<name>A0A0F7SHA4_PHARH</name>
<dbReference type="EMBL" id="LN483326">
    <property type="protein sequence ID" value="CDZ98276.1"/>
    <property type="molecule type" value="Genomic_DNA"/>
</dbReference>
<feature type="region of interest" description="Disordered" evidence="9">
    <location>
        <begin position="1"/>
        <end position="319"/>
    </location>
</feature>
<feature type="domain" description="DNA topoisomerase I eukaryotic-type" evidence="10">
    <location>
        <begin position="481"/>
        <end position="929"/>
    </location>
</feature>
<dbReference type="GO" id="GO:0006260">
    <property type="term" value="P:DNA replication"/>
    <property type="evidence" value="ECO:0007669"/>
    <property type="project" value="TreeGrafter"/>
</dbReference>